<organism evidence="6 7">
    <name type="scientific">Phialocephala subalpina</name>
    <dbReference type="NCBI Taxonomy" id="576137"/>
    <lineage>
        <taxon>Eukaryota</taxon>
        <taxon>Fungi</taxon>
        <taxon>Dikarya</taxon>
        <taxon>Ascomycota</taxon>
        <taxon>Pezizomycotina</taxon>
        <taxon>Leotiomycetes</taxon>
        <taxon>Helotiales</taxon>
        <taxon>Mollisiaceae</taxon>
        <taxon>Phialocephala</taxon>
        <taxon>Phialocephala fortinii species complex</taxon>
    </lineage>
</organism>
<dbReference type="SUPFAM" id="SSF51735">
    <property type="entry name" value="NAD(P)-binding Rossmann-fold domains"/>
    <property type="match status" value="1"/>
</dbReference>
<feature type="domain" description="AMP-dependent synthetase/ligase" evidence="3">
    <location>
        <begin position="26"/>
        <end position="347"/>
    </location>
</feature>
<keyword evidence="7" id="KW-1185">Reference proteome</keyword>
<feature type="domain" description="Thioester reductase (TE)" evidence="5">
    <location>
        <begin position="691"/>
        <end position="933"/>
    </location>
</feature>
<dbReference type="Proteomes" id="UP000184330">
    <property type="component" value="Unassembled WGS sequence"/>
</dbReference>
<keyword evidence="1" id="KW-0596">Phosphopantetheine</keyword>
<gene>
    <name evidence="6" type="ORF">PAC_17490</name>
</gene>
<accession>A0A1L7XRA4</accession>
<feature type="domain" description="Carrier" evidence="4">
    <location>
        <begin position="571"/>
        <end position="632"/>
    </location>
</feature>
<dbReference type="InterPro" id="IPR013120">
    <property type="entry name" value="FAR_NAD-bd"/>
</dbReference>
<dbReference type="Gene3D" id="1.10.1200.10">
    <property type="entry name" value="ACP-like"/>
    <property type="match status" value="1"/>
</dbReference>
<evidence type="ECO:0000256" key="1">
    <source>
        <dbReference type="ARBA" id="ARBA00022450"/>
    </source>
</evidence>
<dbReference type="Gene3D" id="3.40.50.12780">
    <property type="entry name" value="N-terminal domain of ligase-like"/>
    <property type="match status" value="1"/>
</dbReference>
<evidence type="ECO:0000259" key="5">
    <source>
        <dbReference type="Pfam" id="PF07993"/>
    </source>
</evidence>
<dbReference type="Pfam" id="PF07993">
    <property type="entry name" value="NAD_binding_4"/>
    <property type="match status" value="1"/>
</dbReference>
<evidence type="ECO:0000259" key="3">
    <source>
        <dbReference type="Pfam" id="PF00501"/>
    </source>
</evidence>
<dbReference type="AlphaFoldDB" id="A0A1L7XRA4"/>
<reference evidence="6 7" key="1">
    <citation type="submission" date="2016-03" db="EMBL/GenBank/DDBJ databases">
        <authorList>
            <person name="Ploux O."/>
        </authorList>
    </citation>
    <scope>NUCLEOTIDE SEQUENCE [LARGE SCALE GENOMIC DNA]</scope>
    <source>
        <strain evidence="6 7">UAMH 11012</strain>
    </source>
</reference>
<dbReference type="STRING" id="576137.A0A1L7XRA4"/>
<keyword evidence="2" id="KW-0597">Phosphoprotein</keyword>
<dbReference type="PANTHER" id="PTHR43439">
    <property type="entry name" value="PHENYLACETATE-COENZYME A LIGASE"/>
    <property type="match status" value="1"/>
</dbReference>
<dbReference type="PROSITE" id="PS00012">
    <property type="entry name" value="PHOSPHOPANTETHEINE"/>
    <property type="match status" value="1"/>
</dbReference>
<dbReference type="InterPro" id="IPR020845">
    <property type="entry name" value="AMP-binding_CS"/>
</dbReference>
<dbReference type="InterPro" id="IPR042099">
    <property type="entry name" value="ANL_N_sf"/>
</dbReference>
<dbReference type="InterPro" id="IPR036291">
    <property type="entry name" value="NAD(P)-bd_dom_sf"/>
</dbReference>
<dbReference type="Pfam" id="PF00550">
    <property type="entry name" value="PP-binding"/>
    <property type="match status" value="1"/>
</dbReference>
<evidence type="ECO:0000256" key="2">
    <source>
        <dbReference type="ARBA" id="ARBA00022553"/>
    </source>
</evidence>
<dbReference type="PROSITE" id="PS00455">
    <property type="entry name" value="AMP_BINDING"/>
    <property type="match status" value="1"/>
</dbReference>
<dbReference type="InterPro" id="IPR000873">
    <property type="entry name" value="AMP-dep_synth/lig_dom"/>
</dbReference>
<dbReference type="InterPro" id="IPR036736">
    <property type="entry name" value="ACP-like_sf"/>
</dbReference>
<dbReference type="OrthoDB" id="429813at2759"/>
<dbReference type="InterPro" id="IPR009081">
    <property type="entry name" value="PP-bd_ACP"/>
</dbReference>
<dbReference type="SUPFAM" id="SSF56801">
    <property type="entry name" value="Acetyl-CoA synthetase-like"/>
    <property type="match status" value="1"/>
</dbReference>
<evidence type="ECO:0000313" key="7">
    <source>
        <dbReference type="Proteomes" id="UP000184330"/>
    </source>
</evidence>
<dbReference type="InterPro" id="IPR051414">
    <property type="entry name" value="Adenylate-forming_Reductase"/>
</dbReference>
<dbReference type="EMBL" id="FJOG01000045">
    <property type="protein sequence ID" value="CZR67591.1"/>
    <property type="molecule type" value="Genomic_DNA"/>
</dbReference>
<sequence length="1065" mass="119121">MMGSLKPEVPYGRRLIPPLIDNIARDNPNKVFASIPKSFDLTEGYIDVTYDAFSRAINRAAAFLEDRFGKSTSFETLAYLGPLDIRYFVLICAVCKVGYKLLLPSPRNSLEGQLNLFKSTDCNVILSSEGYHISPEFISHIGLSPIPIPSVASLLAEGHAPYYSFTKSYDEAKHDPFVVLHTSGSTGLPKPIVLKHGWTSAMDAYNLLPHIDGYEPLWWKLRNRKAFVALPPFHSAGIIVGFMAPLWYDLIMVWGPSNRPLSAVLVDEVLDTSGADMIYIAPSILEDMVQSHASLKRLEKLAVVGYGGAPLGTEVGNILCQKSLLMNTTGSTEMGPLPFWDKAPEDWEYFHFTPEHKGIEFRPAGDGAYEQIFVRHESSDQFHSAWWTFPDLEEYSMNDLYTPHPTKPNLWLYAGRADDVIVLSNGEKLNPTSMEVTLRQHPAVKGALVVGQSRFVPAAIIELKEEIAGSLTDPEKKARYLEEDVWQYAMKANEAAPAHAQLSLDRIILSDPEKPFARAGKGTMQRGATVKFYAKEIDEIYKRVDEGEDIVALPKIDINQDLKSLETSVGALVESVVKIQNLKPEQDFFAMGMDSLHVMTLVRLLKLTLVGLPHDEINTRLIYSNSSLVALALSLKRLRLAQSNTNVVDGITREQRMQDILDDFVVKLPKPTGTTKNNISPTSNHELVVLLTGSTGSLGSYLLHTLITSTKISKIYCLNRTDDAEERQAKENAEKGLISKWDQRLEFLQADLSKPNLGVDENVFTKLKNEVSVLIHNQWTVDFNLDLSSFTPHIEGVLSLISLSFQSHLSPPIFFTSSIGTLVNWNEINPDHTLVPETALKDPRIPLHQGYSESKWISENLLGAARTRSEVSSAILRVGQIAGPVERGTKGIWNQKEWLPSLIASSKYLGALPNELPGHESVQWVPVDLLAEIVGELVLVNCAGESGKREAGAWTEYYHLFNTNEGKWQDLVPAIKVYFGKSGQQVDIVSFDQWLTRLEHSAKKKEVDVEINPAVKLFDFYQVMKSGGSGVKMDTKETQAKSEKMRELTSVHMEWMRIWLEQWEF</sequence>
<name>A0A1L7XRA4_9HELO</name>
<dbReference type="Gene3D" id="3.40.50.720">
    <property type="entry name" value="NAD(P)-binding Rossmann-like Domain"/>
    <property type="match status" value="1"/>
</dbReference>
<dbReference type="Pfam" id="PF23562">
    <property type="entry name" value="AMP-binding_C_3"/>
    <property type="match status" value="1"/>
</dbReference>
<dbReference type="PANTHER" id="PTHR43439:SF2">
    <property type="entry name" value="ENZYME, PUTATIVE (JCVI)-RELATED"/>
    <property type="match status" value="1"/>
</dbReference>
<dbReference type="Pfam" id="PF00501">
    <property type="entry name" value="AMP-binding"/>
    <property type="match status" value="1"/>
</dbReference>
<evidence type="ECO:0000259" key="4">
    <source>
        <dbReference type="Pfam" id="PF00550"/>
    </source>
</evidence>
<proteinExistence type="predicted"/>
<protein>
    <submittedName>
        <fullName evidence="6">Related to nonribosomal peptide synthetase MxcG (Component of the myxochelin iron transport regulon)</fullName>
    </submittedName>
</protein>
<dbReference type="SUPFAM" id="SSF47336">
    <property type="entry name" value="ACP-like"/>
    <property type="match status" value="1"/>
</dbReference>
<dbReference type="InterPro" id="IPR006162">
    <property type="entry name" value="Ppantetheine_attach_site"/>
</dbReference>
<evidence type="ECO:0000313" key="6">
    <source>
        <dbReference type="EMBL" id="CZR67591.1"/>
    </source>
</evidence>